<evidence type="ECO:0000313" key="6">
    <source>
        <dbReference type="EMBL" id="MDA4846585.1"/>
    </source>
</evidence>
<keyword evidence="4 5" id="KW-0663">Pyridoxal phosphate</keyword>
<proteinExistence type="inferred from homology"/>
<reference evidence="6" key="1">
    <citation type="submission" date="2022-11" db="EMBL/GenBank/DDBJ databases">
        <title>Hoeflea poritis sp. nov., isolated from scleractinian coral Porites lutea.</title>
        <authorList>
            <person name="Zhang G."/>
            <person name="Wei Q."/>
            <person name="Cai L."/>
        </authorList>
    </citation>
    <scope>NUCLEOTIDE SEQUENCE</scope>
    <source>
        <strain evidence="6">E7-10</strain>
    </source>
</reference>
<dbReference type="SUPFAM" id="SSF53383">
    <property type="entry name" value="PLP-dependent transferases"/>
    <property type="match status" value="1"/>
</dbReference>
<name>A0ABT4VQY6_9HYPH</name>
<dbReference type="Gene3D" id="3.90.1150.10">
    <property type="entry name" value="Aspartate Aminotransferase, domain 1"/>
    <property type="match status" value="1"/>
</dbReference>
<dbReference type="PIRSF" id="PIRSF000521">
    <property type="entry name" value="Transaminase_4ab_Lys_Orn"/>
    <property type="match status" value="1"/>
</dbReference>
<keyword evidence="3" id="KW-0808">Transferase</keyword>
<protein>
    <submittedName>
        <fullName evidence="6">Aspartate aminotransferase family protein</fullName>
    </submittedName>
</protein>
<dbReference type="InterPro" id="IPR015421">
    <property type="entry name" value="PyrdxlP-dep_Trfase_major"/>
</dbReference>
<evidence type="ECO:0000256" key="2">
    <source>
        <dbReference type="ARBA" id="ARBA00022576"/>
    </source>
</evidence>
<evidence type="ECO:0000256" key="3">
    <source>
        <dbReference type="ARBA" id="ARBA00022679"/>
    </source>
</evidence>
<evidence type="ECO:0000256" key="1">
    <source>
        <dbReference type="ARBA" id="ARBA00001933"/>
    </source>
</evidence>
<dbReference type="PANTHER" id="PTHR42684:SF3">
    <property type="entry name" value="ADENOSYLMETHIONINE-8-AMINO-7-OXONONANOATE AMINOTRANSFERASE"/>
    <property type="match status" value="1"/>
</dbReference>
<comment type="caution">
    <text evidence="6">The sequence shown here is derived from an EMBL/GenBank/DDBJ whole genome shotgun (WGS) entry which is preliminary data.</text>
</comment>
<dbReference type="Proteomes" id="UP001148313">
    <property type="component" value="Unassembled WGS sequence"/>
</dbReference>
<comment type="similarity">
    <text evidence="5">Belongs to the class-III pyridoxal-phosphate-dependent aminotransferase family.</text>
</comment>
<keyword evidence="2 6" id="KW-0032">Aminotransferase</keyword>
<comment type="cofactor">
    <cofactor evidence="1">
        <name>pyridoxal 5'-phosphate</name>
        <dbReference type="ChEBI" id="CHEBI:597326"/>
    </cofactor>
</comment>
<evidence type="ECO:0000256" key="4">
    <source>
        <dbReference type="ARBA" id="ARBA00022898"/>
    </source>
</evidence>
<evidence type="ECO:0000256" key="5">
    <source>
        <dbReference type="RuleBase" id="RU003560"/>
    </source>
</evidence>
<dbReference type="PROSITE" id="PS00600">
    <property type="entry name" value="AA_TRANSFER_CLASS_3"/>
    <property type="match status" value="1"/>
</dbReference>
<dbReference type="InterPro" id="IPR049704">
    <property type="entry name" value="Aminotrans_3_PPA_site"/>
</dbReference>
<evidence type="ECO:0000313" key="7">
    <source>
        <dbReference type="Proteomes" id="UP001148313"/>
    </source>
</evidence>
<gene>
    <name evidence="6" type="ORF">OOZ53_14570</name>
</gene>
<sequence>MSLSEQQSVEQEAPAGEDYHLWHPFSQMQKILGAQNIVVERGEGPYLYDQNDKRYLNLTSCLWNAPLGLGRQDIIEAVHKQLNELSFAALFRTAHRPAIDLARKVAEIAPKRLNRVFLTSNGSESVESAIKMVRQYFHRKGSGKYKVISLENAYHGVSYGALAASGFADDQQGFGPMPAGFVKIAQPFNRDSQTEAEREAFEIACAEQLEKAIVAEGPETVAMFILEPVQGMGGAIVPGQAYFDIISETCKRHDIKLVVDEVTTGFGRTGTLFASERFNLDPDVMCLGKAISGGYFPLGAAVATDEIWEAFLSDTDAMRFNHGSTNAGHPGACAAGLAAIDILTRDNLIADAAARGEAFLERLQELKELQVVDNVRGIGMLFAIDLVRDPAGREQLDAEAMDMVAKACFARGLWVHIAGSRILMLPPFILEDSHFDEAFSGLKRILSRVPNWI</sequence>
<organism evidence="6 7">
    <name type="scientific">Hoeflea poritis</name>
    <dbReference type="NCBI Taxonomy" id="2993659"/>
    <lineage>
        <taxon>Bacteria</taxon>
        <taxon>Pseudomonadati</taxon>
        <taxon>Pseudomonadota</taxon>
        <taxon>Alphaproteobacteria</taxon>
        <taxon>Hyphomicrobiales</taxon>
        <taxon>Rhizobiaceae</taxon>
        <taxon>Hoeflea</taxon>
    </lineage>
</organism>
<dbReference type="RefSeq" id="WP_271090353.1">
    <property type="nucleotide sequence ID" value="NZ_JAPJZH010000008.1"/>
</dbReference>
<dbReference type="InterPro" id="IPR015422">
    <property type="entry name" value="PyrdxlP-dep_Trfase_small"/>
</dbReference>
<dbReference type="InterPro" id="IPR005814">
    <property type="entry name" value="Aminotrans_3"/>
</dbReference>
<dbReference type="CDD" id="cd00610">
    <property type="entry name" value="OAT_like"/>
    <property type="match status" value="1"/>
</dbReference>
<dbReference type="InterPro" id="IPR015424">
    <property type="entry name" value="PyrdxlP-dep_Trfase"/>
</dbReference>
<dbReference type="GO" id="GO:0008483">
    <property type="term" value="F:transaminase activity"/>
    <property type="evidence" value="ECO:0007669"/>
    <property type="project" value="UniProtKB-KW"/>
</dbReference>
<dbReference type="Gene3D" id="3.40.640.10">
    <property type="entry name" value="Type I PLP-dependent aspartate aminotransferase-like (Major domain)"/>
    <property type="match status" value="1"/>
</dbReference>
<accession>A0ABT4VQY6</accession>
<dbReference type="PANTHER" id="PTHR42684">
    <property type="entry name" value="ADENOSYLMETHIONINE-8-AMINO-7-OXONONANOATE AMINOTRANSFERASE"/>
    <property type="match status" value="1"/>
</dbReference>
<dbReference type="Pfam" id="PF00202">
    <property type="entry name" value="Aminotran_3"/>
    <property type="match status" value="1"/>
</dbReference>
<dbReference type="EMBL" id="JAPJZH010000008">
    <property type="protein sequence ID" value="MDA4846585.1"/>
    <property type="molecule type" value="Genomic_DNA"/>
</dbReference>
<keyword evidence="7" id="KW-1185">Reference proteome</keyword>